<protein>
    <submittedName>
        <fullName evidence="4">Molybdate transport system ATP-binding protein</fullName>
    </submittedName>
</protein>
<reference evidence="4 5" key="1">
    <citation type="journal article" date="2015" name="Plant Cell">
        <title>Oil accumulation by the oleaginous diatom Fistulifera solaris as revealed by the genome and transcriptome.</title>
        <authorList>
            <person name="Tanaka T."/>
            <person name="Maeda Y."/>
            <person name="Veluchamy A."/>
            <person name="Tanaka M."/>
            <person name="Abida H."/>
            <person name="Marechal E."/>
            <person name="Bowler C."/>
            <person name="Muto M."/>
            <person name="Sunaga Y."/>
            <person name="Tanaka M."/>
            <person name="Yoshino T."/>
            <person name="Taniguchi T."/>
            <person name="Fukuda Y."/>
            <person name="Nemoto M."/>
            <person name="Matsumoto M."/>
            <person name="Wong P.S."/>
            <person name="Aburatani S."/>
            <person name="Fujibuchi W."/>
        </authorList>
    </citation>
    <scope>NUCLEOTIDE SEQUENCE [LARGE SCALE GENOMIC DNA]</scope>
    <source>
        <strain evidence="4 5">JPCC DA0580</strain>
    </source>
</reference>
<comment type="caution">
    <text evidence="4">The sequence shown here is derived from an EMBL/GenBank/DDBJ whole genome shotgun (WGS) entry which is preliminary data.</text>
</comment>
<feature type="domain" description="ABC transporter" evidence="3">
    <location>
        <begin position="300"/>
        <end position="504"/>
    </location>
</feature>
<dbReference type="SUPFAM" id="SSF52540">
    <property type="entry name" value="P-loop containing nucleoside triphosphate hydrolases"/>
    <property type="match status" value="2"/>
</dbReference>
<dbReference type="OrthoDB" id="10255969at2759"/>
<evidence type="ECO:0000313" key="5">
    <source>
        <dbReference type="Proteomes" id="UP000198406"/>
    </source>
</evidence>
<dbReference type="PROSITE" id="PS00211">
    <property type="entry name" value="ABC_TRANSPORTER_1"/>
    <property type="match status" value="1"/>
</dbReference>
<proteinExistence type="predicted"/>
<dbReference type="InterPro" id="IPR027417">
    <property type="entry name" value="P-loop_NTPase"/>
</dbReference>
<sequence length="504" mass="56119">MIRTRRAAQLLHLHHRGLSACSFSSAITPKSINQDDTASSLLRMQRVHVGNGLPPLHDFAIQSPAHGGHIVLGRNGTGKSRLLQAVLRHNTSTTSIEHVSFESHLALLQKGGTVYKALAQGNLNKAAQFLIVRFGLFPLLHQDVRTLSNGQIKKVLIVRALSHRPALLLLDNAFDGLDVASRDVLKQLVSKTLQGFSRDILVQGVSARNTARTQVVQVTQRAGEIVDEFRTMTFLDRTADGKWRTIARDAMSSQELLHLALHSSSVEPPLPDRVTLEGWWQSLRPVNTNHPIDDDSALLVRLNQLFIERNGKALLKNLTWQIYKGERYIVGGLNGAGKSTLSRLLAHREEETTTVHGTIQAVDADQVGWVSTERHMALAHSNIKVKELFLMCQLPAVWLGVDHLMERSFAEISQGEQRLVLIASAIATRPQLLVLDEPCQGLDLLHRQRVLDLVERICESTDMSLIYITHHLEERIEAVQHALHLVEGEIVFSGDFASYDPDNL</sequence>
<accession>A0A1Z5KNX9</accession>
<dbReference type="GO" id="GO:0016887">
    <property type="term" value="F:ATP hydrolysis activity"/>
    <property type="evidence" value="ECO:0007669"/>
    <property type="project" value="InterPro"/>
</dbReference>
<dbReference type="GO" id="GO:0005524">
    <property type="term" value="F:ATP binding"/>
    <property type="evidence" value="ECO:0007669"/>
    <property type="project" value="UniProtKB-KW"/>
</dbReference>
<dbReference type="PROSITE" id="PS50893">
    <property type="entry name" value="ABC_TRANSPORTER_2"/>
    <property type="match status" value="2"/>
</dbReference>
<dbReference type="InterPro" id="IPR003439">
    <property type="entry name" value="ABC_transporter-like_ATP-bd"/>
</dbReference>
<dbReference type="SMART" id="SM00382">
    <property type="entry name" value="AAA"/>
    <property type="match status" value="2"/>
</dbReference>
<dbReference type="InterPro" id="IPR017871">
    <property type="entry name" value="ABC_transporter-like_CS"/>
</dbReference>
<dbReference type="PANTHER" id="PTHR43158">
    <property type="entry name" value="SKFA PEPTIDE EXPORT ATP-BINDING PROTEIN SKFE"/>
    <property type="match status" value="1"/>
</dbReference>
<name>A0A1Z5KNX9_FISSO</name>
<evidence type="ECO:0000256" key="2">
    <source>
        <dbReference type="ARBA" id="ARBA00022840"/>
    </source>
</evidence>
<dbReference type="Proteomes" id="UP000198406">
    <property type="component" value="Unassembled WGS sequence"/>
</dbReference>
<dbReference type="EMBL" id="BDSP01000259">
    <property type="protein sequence ID" value="GAX27721.1"/>
    <property type="molecule type" value="Genomic_DNA"/>
</dbReference>
<dbReference type="InParanoid" id="A0A1Z5KNX9"/>
<keyword evidence="1" id="KW-0547">Nucleotide-binding</keyword>
<gene>
    <name evidence="4" type="ORF">FisN_13Hh181</name>
</gene>
<organism evidence="4 5">
    <name type="scientific">Fistulifera solaris</name>
    <name type="common">Oleaginous diatom</name>
    <dbReference type="NCBI Taxonomy" id="1519565"/>
    <lineage>
        <taxon>Eukaryota</taxon>
        <taxon>Sar</taxon>
        <taxon>Stramenopiles</taxon>
        <taxon>Ochrophyta</taxon>
        <taxon>Bacillariophyta</taxon>
        <taxon>Bacillariophyceae</taxon>
        <taxon>Bacillariophycidae</taxon>
        <taxon>Naviculales</taxon>
        <taxon>Naviculaceae</taxon>
        <taxon>Fistulifera</taxon>
    </lineage>
</organism>
<dbReference type="Pfam" id="PF00005">
    <property type="entry name" value="ABC_tran"/>
    <property type="match status" value="2"/>
</dbReference>
<evidence type="ECO:0000259" key="3">
    <source>
        <dbReference type="PROSITE" id="PS50893"/>
    </source>
</evidence>
<evidence type="ECO:0000256" key="1">
    <source>
        <dbReference type="ARBA" id="ARBA00022741"/>
    </source>
</evidence>
<feature type="domain" description="ABC transporter" evidence="3">
    <location>
        <begin position="32"/>
        <end position="247"/>
    </location>
</feature>
<keyword evidence="2 4" id="KW-0067">ATP-binding</keyword>
<dbReference type="AlphaFoldDB" id="A0A1Z5KNX9"/>
<dbReference type="InterPro" id="IPR003593">
    <property type="entry name" value="AAA+_ATPase"/>
</dbReference>
<evidence type="ECO:0000313" key="4">
    <source>
        <dbReference type="EMBL" id="GAX27721.1"/>
    </source>
</evidence>
<dbReference type="PANTHER" id="PTHR43158:SF2">
    <property type="entry name" value="SKFA PEPTIDE EXPORT ATP-BINDING PROTEIN SKFE"/>
    <property type="match status" value="1"/>
</dbReference>
<dbReference type="Gene3D" id="3.40.50.300">
    <property type="entry name" value="P-loop containing nucleotide triphosphate hydrolases"/>
    <property type="match status" value="2"/>
</dbReference>
<keyword evidence="5" id="KW-1185">Reference proteome</keyword>